<organism evidence="2 3">
    <name type="scientific">Cupriavidus metallidurans</name>
    <dbReference type="NCBI Taxonomy" id="119219"/>
    <lineage>
        <taxon>Bacteria</taxon>
        <taxon>Pseudomonadati</taxon>
        <taxon>Pseudomonadota</taxon>
        <taxon>Betaproteobacteria</taxon>
        <taxon>Burkholderiales</taxon>
        <taxon>Burkholderiaceae</taxon>
        <taxon>Cupriavidus</taxon>
    </lineage>
</organism>
<dbReference type="Gene3D" id="3.40.190.10">
    <property type="entry name" value="Periplasmic binding protein-like II"/>
    <property type="match status" value="1"/>
</dbReference>
<dbReference type="AlphaFoldDB" id="A0A132HUX2"/>
<dbReference type="CDD" id="cd07012">
    <property type="entry name" value="PBP2_Bug_TTT"/>
    <property type="match status" value="1"/>
</dbReference>
<gene>
    <name evidence="2" type="ORF">DDF84_016270</name>
</gene>
<dbReference type="EMBL" id="CP037900">
    <property type="protein sequence ID" value="QBP11199.1"/>
    <property type="molecule type" value="Genomic_DNA"/>
</dbReference>
<evidence type="ECO:0000256" key="1">
    <source>
        <dbReference type="ARBA" id="ARBA00006987"/>
    </source>
</evidence>
<name>A0A132HUX2_9BURK</name>
<sequence>MHRRTAILAAAALGLATTLSSASAAWPDRPIKLVVPYAPGGSTDQFGRGIAEGVSRELKQPVLVENRPGANTMIGTQSVARAQPDGYTVLLVTSASMVLNPMLYKKPGYEPQEFKIITVGVEAPLVVVVNNQVPSNNIKEFAAYAKAANGKLNYSSVGLGNSLQLATEMLKTELGIEMTHVPYNGSAPALSALLGNNVQLMVDVVSTSLPHIKAGKLKALAVTGSSRLDVLPNVPTVAESGYPNFRAATWFGLAVPAHTPPEAVAKLQAAASHVLTEAQFRNTFNALGFVVQPPRTQAEIDRYVTADRDNWGKVIRANHITLD</sequence>
<dbReference type="Proteomes" id="UP000253772">
    <property type="component" value="Chromosome c1"/>
</dbReference>
<dbReference type="Pfam" id="PF03401">
    <property type="entry name" value="TctC"/>
    <property type="match status" value="1"/>
</dbReference>
<proteinExistence type="inferred from homology"/>
<evidence type="ECO:0000313" key="3">
    <source>
        <dbReference type="Proteomes" id="UP000253772"/>
    </source>
</evidence>
<dbReference type="PIRSF" id="PIRSF017082">
    <property type="entry name" value="YflP"/>
    <property type="match status" value="1"/>
</dbReference>
<dbReference type="InterPro" id="IPR042100">
    <property type="entry name" value="Bug_dom1"/>
</dbReference>
<dbReference type="OMA" id="GGSTDQF"/>
<dbReference type="PANTHER" id="PTHR42928">
    <property type="entry name" value="TRICARBOXYLATE-BINDING PROTEIN"/>
    <property type="match status" value="1"/>
</dbReference>
<dbReference type="PANTHER" id="PTHR42928:SF5">
    <property type="entry name" value="BLR1237 PROTEIN"/>
    <property type="match status" value="1"/>
</dbReference>
<dbReference type="SUPFAM" id="SSF53850">
    <property type="entry name" value="Periplasmic binding protein-like II"/>
    <property type="match status" value="1"/>
</dbReference>
<comment type="similarity">
    <text evidence="1">Belongs to the UPF0065 (bug) family.</text>
</comment>
<evidence type="ECO:0000313" key="2">
    <source>
        <dbReference type="EMBL" id="QBP11199.1"/>
    </source>
</evidence>
<accession>A0A132HUX2</accession>
<dbReference type="InterPro" id="IPR005064">
    <property type="entry name" value="BUG"/>
</dbReference>
<dbReference type="RefSeq" id="WP_011517696.1">
    <property type="nucleotide sequence ID" value="NZ_CP026544.1"/>
</dbReference>
<dbReference type="OrthoDB" id="8678477at2"/>
<protein>
    <submittedName>
        <fullName evidence="2">Tripartite tricarboxylate transporter substrate binding protein</fullName>
    </submittedName>
</protein>
<reference evidence="2 3" key="1">
    <citation type="submission" date="2019-03" db="EMBL/GenBank/DDBJ databases">
        <title>Comparative insights into the high quality Complete genome sequence of highly metal resistant Cupriavidus metallidurans strain BS1 isolated from a gold-copper mine.</title>
        <authorList>
            <person name="Mazhar H.S."/>
            <person name="Rensing C."/>
        </authorList>
    </citation>
    <scope>NUCLEOTIDE SEQUENCE [LARGE SCALE GENOMIC DNA]</scope>
    <source>
        <strain evidence="2 3">BS1</strain>
    </source>
</reference>
<dbReference type="Gene3D" id="3.40.190.150">
    <property type="entry name" value="Bordetella uptake gene, domain 1"/>
    <property type="match status" value="1"/>
</dbReference>